<evidence type="ECO:0000256" key="1">
    <source>
        <dbReference type="SAM" id="MobiDB-lite"/>
    </source>
</evidence>
<sequence>MKTEAVAGGSAMTGANAWQFWQTSRQPRAYDNEKWSERQRESERDAEGENGASNNIVSRCVRGQGYKSEDGLVSRLGELANEVAMQLMEFSVGDFFPSLRWIDVVGGFVARL</sequence>
<gene>
    <name evidence="2" type="ORF">L484_021146</name>
</gene>
<proteinExistence type="predicted"/>
<protein>
    <submittedName>
        <fullName evidence="2">Uncharacterized protein</fullName>
    </submittedName>
</protein>
<evidence type="ECO:0000313" key="2">
    <source>
        <dbReference type="EMBL" id="EXB50919.1"/>
    </source>
</evidence>
<feature type="region of interest" description="Disordered" evidence="1">
    <location>
        <begin position="29"/>
        <end position="55"/>
    </location>
</feature>
<dbReference type="Proteomes" id="UP000030645">
    <property type="component" value="Unassembled WGS sequence"/>
</dbReference>
<evidence type="ECO:0000313" key="3">
    <source>
        <dbReference type="Proteomes" id="UP000030645"/>
    </source>
</evidence>
<reference evidence="3" key="1">
    <citation type="submission" date="2013-01" db="EMBL/GenBank/DDBJ databases">
        <title>Draft Genome Sequence of a Mulberry Tree, Morus notabilis C.K. Schneid.</title>
        <authorList>
            <person name="He N."/>
            <person name="Zhao S."/>
        </authorList>
    </citation>
    <scope>NUCLEOTIDE SEQUENCE</scope>
</reference>
<name>W9QQT3_9ROSA</name>
<organism evidence="2 3">
    <name type="scientific">Morus notabilis</name>
    <dbReference type="NCBI Taxonomy" id="981085"/>
    <lineage>
        <taxon>Eukaryota</taxon>
        <taxon>Viridiplantae</taxon>
        <taxon>Streptophyta</taxon>
        <taxon>Embryophyta</taxon>
        <taxon>Tracheophyta</taxon>
        <taxon>Spermatophyta</taxon>
        <taxon>Magnoliopsida</taxon>
        <taxon>eudicotyledons</taxon>
        <taxon>Gunneridae</taxon>
        <taxon>Pentapetalae</taxon>
        <taxon>rosids</taxon>
        <taxon>fabids</taxon>
        <taxon>Rosales</taxon>
        <taxon>Moraceae</taxon>
        <taxon>Moreae</taxon>
        <taxon>Morus</taxon>
    </lineage>
</organism>
<dbReference type="STRING" id="981085.W9QQT3"/>
<keyword evidence="3" id="KW-1185">Reference proteome</keyword>
<accession>W9QQT3</accession>
<dbReference type="EMBL" id="KE344017">
    <property type="protein sequence ID" value="EXB50919.1"/>
    <property type="molecule type" value="Genomic_DNA"/>
</dbReference>
<feature type="compositionally biased region" description="Basic and acidic residues" evidence="1">
    <location>
        <begin position="29"/>
        <end position="47"/>
    </location>
</feature>
<dbReference type="AlphaFoldDB" id="W9QQT3"/>